<keyword evidence="3" id="KW-1185">Reference proteome</keyword>
<organism evidence="2 3">
    <name type="scientific">Brevifollis gellanilyticus</name>
    <dbReference type="NCBI Taxonomy" id="748831"/>
    <lineage>
        <taxon>Bacteria</taxon>
        <taxon>Pseudomonadati</taxon>
        <taxon>Verrucomicrobiota</taxon>
        <taxon>Verrucomicrobiia</taxon>
        <taxon>Verrucomicrobiales</taxon>
        <taxon>Verrucomicrobiaceae</taxon>
    </lineage>
</organism>
<dbReference type="AlphaFoldDB" id="A0A512M8Y2"/>
<protein>
    <submittedName>
        <fullName evidence="2">Uncharacterized protein</fullName>
    </submittedName>
</protein>
<dbReference type="EMBL" id="BKAG01000015">
    <property type="protein sequence ID" value="GEP43197.1"/>
    <property type="molecule type" value="Genomic_DNA"/>
</dbReference>
<feature type="transmembrane region" description="Helical" evidence="1">
    <location>
        <begin position="81"/>
        <end position="103"/>
    </location>
</feature>
<sequence>MKLFCVAFLMFTAFLGFLAFVAGVTGMAATQARTWGVLALAGLGTFAFSRVVVFLLADSLNCPLCHGAVMKERRCRKHHEAFRIWPLSYRASAVISLLITFGFRCMYCGTSYRLGRRRSQVQ</sequence>
<feature type="transmembrane region" description="Helical" evidence="1">
    <location>
        <begin position="38"/>
        <end position="60"/>
    </location>
</feature>
<proteinExistence type="predicted"/>
<keyword evidence="1" id="KW-0472">Membrane</keyword>
<evidence type="ECO:0000256" key="1">
    <source>
        <dbReference type="SAM" id="Phobius"/>
    </source>
</evidence>
<dbReference type="Proteomes" id="UP000321577">
    <property type="component" value="Unassembled WGS sequence"/>
</dbReference>
<name>A0A512M8Y2_9BACT</name>
<reference evidence="2 3" key="1">
    <citation type="submission" date="2019-07" db="EMBL/GenBank/DDBJ databases">
        <title>Whole genome shotgun sequence of Brevifollis gellanilyticus NBRC 108608.</title>
        <authorList>
            <person name="Hosoyama A."/>
            <person name="Uohara A."/>
            <person name="Ohji S."/>
            <person name="Ichikawa N."/>
        </authorList>
    </citation>
    <scope>NUCLEOTIDE SEQUENCE [LARGE SCALE GENOMIC DNA]</scope>
    <source>
        <strain evidence="2 3">NBRC 108608</strain>
    </source>
</reference>
<comment type="caution">
    <text evidence="2">The sequence shown here is derived from an EMBL/GenBank/DDBJ whole genome shotgun (WGS) entry which is preliminary data.</text>
</comment>
<evidence type="ECO:0000313" key="3">
    <source>
        <dbReference type="Proteomes" id="UP000321577"/>
    </source>
</evidence>
<keyword evidence="1" id="KW-1133">Transmembrane helix</keyword>
<evidence type="ECO:0000313" key="2">
    <source>
        <dbReference type="EMBL" id="GEP43197.1"/>
    </source>
</evidence>
<accession>A0A512M8Y2</accession>
<gene>
    <name evidence="2" type="ORF">BGE01nite_24880</name>
</gene>
<keyword evidence="1" id="KW-0812">Transmembrane</keyword>